<organism evidence="1">
    <name type="scientific">marine sediment metagenome</name>
    <dbReference type="NCBI Taxonomy" id="412755"/>
    <lineage>
        <taxon>unclassified sequences</taxon>
        <taxon>metagenomes</taxon>
        <taxon>ecological metagenomes</taxon>
    </lineage>
</organism>
<gene>
    <name evidence="1" type="ORF">LCGC14_0322940</name>
</gene>
<name>A0A0F9TIJ0_9ZZZZ</name>
<evidence type="ECO:0000313" key="1">
    <source>
        <dbReference type="EMBL" id="KKN81075.1"/>
    </source>
</evidence>
<protein>
    <submittedName>
        <fullName evidence="1">Uncharacterized protein</fullName>
    </submittedName>
</protein>
<comment type="caution">
    <text evidence="1">The sequence shown here is derived from an EMBL/GenBank/DDBJ whole genome shotgun (WGS) entry which is preliminary data.</text>
</comment>
<dbReference type="EMBL" id="LAZR01000220">
    <property type="protein sequence ID" value="KKN81075.1"/>
    <property type="molecule type" value="Genomic_DNA"/>
</dbReference>
<proteinExistence type="predicted"/>
<accession>A0A0F9TIJ0</accession>
<sequence length="81" mass="8907">MILCDKCKEKNVETPIETTGVPNVDVASRHKATLFVTFMVAEGDICEVSDSEMFAKEFEGDWCQSCVCEKLLELLSATKGG</sequence>
<reference evidence="1" key="1">
    <citation type="journal article" date="2015" name="Nature">
        <title>Complex archaea that bridge the gap between prokaryotes and eukaryotes.</title>
        <authorList>
            <person name="Spang A."/>
            <person name="Saw J.H."/>
            <person name="Jorgensen S.L."/>
            <person name="Zaremba-Niedzwiedzka K."/>
            <person name="Martijn J."/>
            <person name="Lind A.E."/>
            <person name="van Eijk R."/>
            <person name="Schleper C."/>
            <person name="Guy L."/>
            <person name="Ettema T.J."/>
        </authorList>
    </citation>
    <scope>NUCLEOTIDE SEQUENCE</scope>
</reference>
<dbReference type="AlphaFoldDB" id="A0A0F9TIJ0"/>